<dbReference type="InterPro" id="IPR009797">
    <property type="entry name" value="DUF1367"/>
</dbReference>
<name>A0A0B8PLR1_9VIBR</name>
<dbReference type="AlphaFoldDB" id="A0A0B8PLR1"/>
<accession>A0A0B8PLR1</accession>
<dbReference type="Proteomes" id="UP000031670">
    <property type="component" value="Unassembled WGS sequence"/>
</dbReference>
<evidence type="ECO:0000313" key="1">
    <source>
        <dbReference type="EMBL" id="GAM63644.1"/>
    </source>
</evidence>
<sequence>MQHHKLYFGGLLGLMMDYWEPDSAMTTEAERKLIAKFCKVLDDNGGGGEVAKWGDDFLANLAQSRAKKHETPLKTKKALHRWVKEKVGLVDVIATPDGIKTEVRSINFNRMSQEQFNAFYKDAFNVCWQYVLNRFLMMK</sequence>
<dbReference type="Pfam" id="PF07105">
    <property type="entry name" value="DUF1367"/>
    <property type="match status" value="1"/>
</dbReference>
<protein>
    <submittedName>
        <fullName evidence="1">Phage protein</fullName>
    </submittedName>
</protein>
<reference evidence="1 2" key="2">
    <citation type="submission" date="2015-01" db="EMBL/GenBank/DDBJ databases">
        <authorList>
            <consortium name="NBRP consortium"/>
            <person name="Sawabe T."/>
            <person name="Meirelles P."/>
            <person name="Feng G."/>
            <person name="Sayaka M."/>
            <person name="Hattori M."/>
            <person name="Ohkuma M."/>
        </authorList>
    </citation>
    <scope>NUCLEOTIDE SEQUENCE [LARGE SCALE GENOMIC DNA]</scope>
    <source>
        <strain evidence="1 2">JCM19232</strain>
    </source>
</reference>
<evidence type="ECO:0000313" key="2">
    <source>
        <dbReference type="Proteomes" id="UP000031670"/>
    </source>
</evidence>
<gene>
    <name evidence="1" type="ORF">JCM19232_2624</name>
</gene>
<organism evidence="1 2">
    <name type="scientific">Vibrio ishigakensis</name>
    <dbReference type="NCBI Taxonomy" id="1481914"/>
    <lineage>
        <taxon>Bacteria</taxon>
        <taxon>Pseudomonadati</taxon>
        <taxon>Pseudomonadota</taxon>
        <taxon>Gammaproteobacteria</taxon>
        <taxon>Vibrionales</taxon>
        <taxon>Vibrionaceae</taxon>
        <taxon>Vibrio</taxon>
    </lineage>
</organism>
<reference evidence="1 2" key="1">
    <citation type="submission" date="2015-01" db="EMBL/GenBank/DDBJ databases">
        <title>Vibrio sp. C5 JCM 19232 whole genome shotgun sequence.</title>
        <authorList>
            <person name="Sawabe T."/>
            <person name="Meirelles P."/>
            <person name="Feng G."/>
            <person name="Sayaka M."/>
            <person name="Hattori M."/>
            <person name="Ohkuma M."/>
        </authorList>
    </citation>
    <scope>NUCLEOTIDE SEQUENCE [LARGE SCALE GENOMIC DNA]</scope>
    <source>
        <strain evidence="1 2">JCM19232</strain>
    </source>
</reference>
<proteinExistence type="predicted"/>
<dbReference type="EMBL" id="BBSA01000009">
    <property type="protein sequence ID" value="GAM63644.1"/>
    <property type="molecule type" value="Genomic_DNA"/>
</dbReference>
<comment type="caution">
    <text evidence="1">The sequence shown here is derived from an EMBL/GenBank/DDBJ whole genome shotgun (WGS) entry which is preliminary data.</text>
</comment>